<gene>
    <name evidence="1" type="ORF">M9Y10_031012</name>
</gene>
<reference evidence="1 2" key="1">
    <citation type="submission" date="2024-04" db="EMBL/GenBank/DDBJ databases">
        <title>Tritrichomonas musculus Genome.</title>
        <authorList>
            <person name="Alves-Ferreira E."/>
            <person name="Grigg M."/>
            <person name="Lorenzi H."/>
            <person name="Galac M."/>
        </authorList>
    </citation>
    <scope>NUCLEOTIDE SEQUENCE [LARGE SCALE GENOMIC DNA]</scope>
    <source>
        <strain evidence="1 2">EAF2021</strain>
    </source>
</reference>
<dbReference type="Proteomes" id="UP001470230">
    <property type="component" value="Unassembled WGS sequence"/>
</dbReference>
<keyword evidence="2" id="KW-1185">Reference proteome</keyword>
<proteinExistence type="predicted"/>
<sequence length="109" mass="13152">MNTNNQRNMKQLRSDQHYLFLIMQNANTKYHVSKEEIEQLFPALKNYFSYSQETIERLNIVHEVVSKLSVISKHWDPATVRKWFINNMQQYMKNYLYSSPPPPIVEEEK</sequence>
<comment type="caution">
    <text evidence="1">The sequence shown here is derived from an EMBL/GenBank/DDBJ whole genome shotgun (WGS) entry which is preliminary data.</text>
</comment>
<dbReference type="EMBL" id="JAPFFF010000048">
    <property type="protein sequence ID" value="KAK8840077.1"/>
    <property type="molecule type" value="Genomic_DNA"/>
</dbReference>
<protein>
    <submittedName>
        <fullName evidence="1">Transcription initiation from RNA polymerase II promoter</fullName>
    </submittedName>
</protein>
<accession>A0ABR2H3B6</accession>
<name>A0ABR2H3B6_9EUKA</name>
<organism evidence="1 2">
    <name type="scientific">Tritrichomonas musculus</name>
    <dbReference type="NCBI Taxonomy" id="1915356"/>
    <lineage>
        <taxon>Eukaryota</taxon>
        <taxon>Metamonada</taxon>
        <taxon>Parabasalia</taxon>
        <taxon>Tritrichomonadida</taxon>
        <taxon>Tritrichomonadidae</taxon>
        <taxon>Tritrichomonas</taxon>
    </lineage>
</organism>
<evidence type="ECO:0000313" key="2">
    <source>
        <dbReference type="Proteomes" id="UP001470230"/>
    </source>
</evidence>
<evidence type="ECO:0000313" key="1">
    <source>
        <dbReference type="EMBL" id="KAK8840077.1"/>
    </source>
</evidence>